<dbReference type="Pfam" id="PF13516">
    <property type="entry name" value="LRR_6"/>
    <property type="match status" value="2"/>
</dbReference>
<feature type="region of interest" description="Disordered" evidence="5">
    <location>
        <begin position="494"/>
        <end position="521"/>
    </location>
</feature>
<evidence type="ECO:0000256" key="2">
    <source>
        <dbReference type="ARBA" id="ARBA00004496"/>
    </source>
</evidence>
<protein>
    <recommendedName>
        <fullName evidence="6">WPP domain-containing protein</fullName>
    </recommendedName>
</protein>
<sequence>SIRLWPPGARTRSHVVNRMAENLKSLSTFYQPVEPQEAARVAALVEERAFEEGEREDQEVSGVSGSGRNNGSSAVRIYAKQASRMMLEVLKTGKLPEKEKEKAEEAQTAIDIDPQLFDISGGSRDVLDREKAEEVFQLLVDPDHGFTKVRLSNRAFTKEAAEFAGRLLSRCKERLVGADLSDIVAGRPEPEALDVMSIFSAALEGSDLRFLYLSNNALGEKGVRAFGSLLKSQKHLEDLRFENNGISSDAAKAIVELVSGSKLRTLHFHNNMSGDLGAERIASLVRQATALEDFKLSSSRVGTKGAVALAEALQACSSLKKLDLRDNIFGEEGGFALGKAFRTQPLLEELYLSDLGLQNAGVQAVLEALETTAPKLSVLDLGNNDISTSCAPHLVRFLEKKAALKKLSLAENELKDKGVILVSNALRQGHDDLEELDFTLNDVGSDGAIAAAKAVTTKPRFKLLILESNHISAKGLASVRSVLASGVGTSVLAPLEDNELGDEEDEAEEIDENDGPNEEVG</sequence>
<feature type="domain" description="WPP" evidence="6">
    <location>
        <begin position="1"/>
        <end position="99"/>
    </location>
</feature>
<feature type="non-terminal residue" evidence="7">
    <location>
        <position position="521"/>
    </location>
</feature>
<dbReference type="OMA" id="IASKQCL"/>
<evidence type="ECO:0000256" key="1">
    <source>
        <dbReference type="ARBA" id="ARBA00004123"/>
    </source>
</evidence>
<dbReference type="EMBL" id="GL377591">
    <property type="protein sequence ID" value="EFJ23925.1"/>
    <property type="molecule type" value="Genomic_DNA"/>
</dbReference>
<keyword evidence="3" id="KW-0963">Cytoplasm</keyword>
<dbReference type="InParanoid" id="D8RVA7"/>
<reference evidence="7 8" key="1">
    <citation type="journal article" date="2011" name="Science">
        <title>The Selaginella genome identifies genetic changes associated with the evolution of vascular plants.</title>
        <authorList>
            <person name="Banks J.A."/>
            <person name="Nishiyama T."/>
            <person name="Hasebe M."/>
            <person name="Bowman J.L."/>
            <person name="Gribskov M."/>
            <person name="dePamphilis C."/>
            <person name="Albert V.A."/>
            <person name="Aono N."/>
            <person name="Aoyama T."/>
            <person name="Ambrose B.A."/>
            <person name="Ashton N.W."/>
            <person name="Axtell M.J."/>
            <person name="Barker E."/>
            <person name="Barker M.S."/>
            <person name="Bennetzen J.L."/>
            <person name="Bonawitz N.D."/>
            <person name="Chapple C."/>
            <person name="Cheng C."/>
            <person name="Correa L.G."/>
            <person name="Dacre M."/>
            <person name="DeBarry J."/>
            <person name="Dreyer I."/>
            <person name="Elias M."/>
            <person name="Engstrom E.M."/>
            <person name="Estelle M."/>
            <person name="Feng L."/>
            <person name="Finet C."/>
            <person name="Floyd S.K."/>
            <person name="Frommer W.B."/>
            <person name="Fujita T."/>
            <person name="Gramzow L."/>
            <person name="Gutensohn M."/>
            <person name="Harholt J."/>
            <person name="Hattori M."/>
            <person name="Heyl A."/>
            <person name="Hirai T."/>
            <person name="Hiwatashi Y."/>
            <person name="Ishikawa M."/>
            <person name="Iwata M."/>
            <person name="Karol K.G."/>
            <person name="Koehler B."/>
            <person name="Kolukisaoglu U."/>
            <person name="Kubo M."/>
            <person name="Kurata T."/>
            <person name="Lalonde S."/>
            <person name="Li K."/>
            <person name="Li Y."/>
            <person name="Litt A."/>
            <person name="Lyons E."/>
            <person name="Manning G."/>
            <person name="Maruyama T."/>
            <person name="Michael T.P."/>
            <person name="Mikami K."/>
            <person name="Miyazaki S."/>
            <person name="Morinaga S."/>
            <person name="Murata T."/>
            <person name="Mueller-Roeber B."/>
            <person name="Nelson D.R."/>
            <person name="Obara M."/>
            <person name="Oguri Y."/>
            <person name="Olmstead R.G."/>
            <person name="Onodera N."/>
            <person name="Petersen B.L."/>
            <person name="Pils B."/>
            <person name="Prigge M."/>
            <person name="Rensing S.A."/>
            <person name="Riano-Pachon D.M."/>
            <person name="Roberts A.W."/>
            <person name="Sato Y."/>
            <person name="Scheller H.V."/>
            <person name="Schulz B."/>
            <person name="Schulz C."/>
            <person name="Shakirov E.V."/>
            <person name="Shibagaki N."/>
            <person name="Shinohara N."/>
            <person name="Shippen D.E."/>
            <person name="Soerensen I."/>
            <person name="Sotooka R."/>
            <person name="Sugimoto N."/>
            <person name="Sugita M."/>
            <person name="Sumikawa N."/>
            <person name="Tanurdzic M."/>
            <person name="Theissen G."/>
            <person name="Ulvskov P."/>
            <person name="Wakazuki S."/>
            <person name="Weng J.K."/>
            <person name="Willats W.W."/>
            <person name="Wipf D."/>
            <person name="Wolf P.G."/>
            <person name="Yang L."/>
            <person name="Zimmer A.D."/>
            <person name="Zhu Q."/>
            <person name="Mitros T."/>
            <person name="Hellsten U."/>
            <person name="Loque D."/>
            <person name="Otillar R."/>
            <person name="Salamov A."/>
            <person name="Schmutz J."/>
            <person name="Shapiro H."/>
            <person name="Lindquist E."/>
            <person name="Lucas S."/>
            <person name="Rokhsar D."/>
            <person name="Grigoriev I.V."/>
        </authorList>
    </citation>
    <scope>NUCLEOTIDE SEQUENCE [LARGE SCALE GENOMIC DNA]</scope>
</reference>
<dbReference type="Gene3D" id="1.10.246.200">
    <property type="entry name" value="WPP domain"/>
    <property type="match status" value="1"/>
</dbReference>
<evidence type="ECO:0000259" key="6">
    <source>
        <dbReference type="Pfam" id="PF13943"/>
    </source>
</evidence>
<feature type="compositionally biased region" description="Acidic residues" evidence="5">
    <location>
        <begin position="496"/>
        <end position="521"/>
    </location>
</feature>
<dbReference type="FunCoup" id="D8RVA7">
    <property type="interactions" value="2376"/>
</dbReference>
<evidence type="ECO:0000313" key="7">
    <source>
        <dbReference type="EMBL" id="EFJ23925.1"/>
    </source>
</evidence>
<dbReference type="SUPFAM" id="SSF52047">
    <property type="entry name" value="RNI-like"/>
    <property type="match status" value="1"/>
</dbReference>
<dbReference type="GO" id="GO:0005096">
    <property type="term" value="F:GTPase activator activity"/>
    <property type="evidence" value="ECO:0007669"/>
    <property type="project" value="InterPro"/>
</dbReference>
<dbReference type="InterPro" id="IPR001611">
    <property type="entry name" value="Leu-rich_rpt"/>
</dbReference>
<dbReference type="Pfam" id="PF13943">
    <property type="entry name" value="WPP"/>
    <property type="match status" value="1"/>
</dbReference>
<dbReference type="InterPro" id="IPR025265">
    <property type="entry name" value="WPP_dom"/>
</dbReference>
<keyword evidence="8" id="KW-1185">Reference proteome</keyword>
<proteinExistence type="predicted"/>
<dbReference type="eggNOG" id="KOG1909">
    <property type="taxonomic scope" value="Eukaryota"/>
</dbReference>
<dbReference type="HOGENOM" id="CLU_020837_0_0_1"/>
<evidence type="ECO:0000256" key="3">
    <source>
        <dbReference type="ARBA" id="ARBA00022490"/>
    </source>
</evidence>
<dbReference type="SMART" id="SM00368">
    <property type="entry name" value="LRR_RI"/>
    <property type="match status" value="10"/>
</dbReference>
<dbReference type="Gramene" id="EFJ23925">
    <property type="protein sequence ID" value="EFJ23925"/>
    <property type="gene ID" value="SELMODRAFT_31008"/>
</dbReference>
<evidence type="ECO:0000256" key="5">
    <source>
        <dbReference type="SAM" id="MobiDB-lite"/>
    </source>
</evidence>
<gene>
    <name evidence="7" type="ORF">SELMODRAFT_31008</name>
</gene>
<organism evidence="8">
    <name type="scientific">Selaginella moellendorffii</name>
    <name type="common">Spikemoss</name>
    <dbReference type="NCBI Taxonomy" id="88036"/>
    <lineage>
        <taxon>Eukaryota</taxon>
        <taxon>Viridiplantae</taxon>
        <taxon>Streptophyta</taxon>
        <taxon>Embryophyta</taxon>
        <taxon>Tracheophyta</taxon>
        <taxon>Lycopodiopsida</taxon>
        <taxon>Selaginellales</taxon>
        <taxon>Selaginellaceae</taxon>
        <taxon>Selaginella</taxon>
    </lineage>
</organism>
<dbReference type="GO" id="GO:0005737">
    <property type="term" value="C:cytoplasm"/>
    <property type="evidence" value="ECO:0007669"/>
    <property type="project" value="UniProtKB-SubCell"/>
</dbReference>
<keyword evidence="4" id="KW-0539">Nucleus</keyword>
<dbReference type="Proteomes" id="UP000001514">
    <property type="component" value="Unassembled WGS sequence"/>
</dbReference>
<dbReference type="PANTHER" id="PTHR46761:SF2">
    <property type="entry name" value="RAN GTPASE-ACTIVATING PROTEIN 1"/>
    <property type="match status" value="1"/>
</dbReference>
<dbReference type="InterPro" id="IPR038214">
    <property type="entry name" value="WPP_sf"/>
</dbReference>
<dbReference type="STRING" id="88036.D8RVA7"/>
<accession>D8RVA7</accession>
<feature type="non-terminal residue" evidence="7">
    <location>
        <position position="1"/>
    </location>
</feature>
<dbReference type="Gene3D" id="3.80.10.10">
    <property type="entry name" value="Ribonuclease Inhibitor"/>
    <property type="match status" value="2"/>
</dbReference>
<comment type="subcellular location">
    <subcellularLocation>
        <location evidence="2">Cytoplasm</location>
    </subcellularLocation>
    <subcellularLocation>
        <location evidence="1">Nucleus</location>
    </subcellularLocation>
</comment>
<dbReference type="InterPro" id="IPR032675">
    <property type="entry name" value="LRR_dom_sf"/>
</dbReference>
<dbReference type="AlphaFoldDB" id="D8RVA7"/>
<dbReference type="KEGG" id="smo:SELMODRAFT_31008"/>
<evidence type="ECO:0000313" key="8">
    <source>
        <dbReference type="Proteomes" id="UP000001514"/>
    </source>
</evidence>
<dbReference type="PANTHER" id="PTHR46761">
    <property type="entry name" value="RAN GTPASE-ACTIVATING PROTEIN 1"/>
    <property type="match status" value="1"/>
</dbReference>
<dbReference type="InterPro" id="IPR045203">
    <property type="entry name" value="RanGAP1/2"/>
</dbReference>
<dbReference type="GO" id="GO:0005635">
    <property type="term" value="C:nuclear envelope"/>
    <property type="evidence" value="ECO:0000318"/>
    <property type="project" value="GO_Central"/>
</dbReference>
<name>D8RVA7_SELML</name>
<evidence type="ECO:0000256" key="4">
    <source>
        <dbReference type="ARBA" id="ARBA00023242"/>
    </source>
</evidence>